<name>X8CFK6_MYCIT</name>
<dbReference type="EMBL" id="JAOG01000003">
    <property type="protein sequence ID" value="EUA54055.1"/>
    <property type="molecule type" value="Genomic_DNA"/>
</dbReference>
<feature type="region of interest" description="Disordered" evidence="1">
    <location>
        <begin position="35"/>
        <end position="66"/>
    </location>
</feature>
<comment type="caution">
    <text evidence="2">The sequence shown here is derived from an EMBL/GenBank/DDBJ whole genome shotgun (WGS) entry which is preliminary data.</text>
</comment>
<organism evidence="2 3">
    <name type="scientific">Mycobacterium intracellulare 1956</name>
    <dbReference type="NCBI Taxonomy" id="1299331"/>
    <lineage>
        <taxon>Bacteria</taxon>
        <taxon>Bacillati</taxon>
        <taxon>Actinomycetota</taxon>
        <taxon>Actinomycetes</taxon>
        <taxon>Mycobacteriales</taxon>
        <taxon>Mycobacteriaceae</taxon>
        <taxon>Mycobacterium</taxon>
        <taxon>Mycobacterium avium complex (MAC)</taxon>
    </lineage>
</organism>
<proteinExistence type="predicted"/>
<evidence type="ECO:0000313" key="3">
    <source>
        <dbReference type="Proteomes" id="UP000020825"/>
    </source>
</evidence>
<reference evidence="2 3" key="1">
    <citation type="submission" date="2013-12" db="EMBL/GenBank/DDBJ databases">
        <authorList>
            <person name="Zelazny A."/>
            <person name="Olivier K."/>
            <person name="Holland S."/>
            <person name="Lenaerts A."/>
            <person name="Ordway D."/>
            <person name="DeGroote M.A."/>
            <person name="Parker T."/>
            <person name="Sizemore C."/>
            <person name="Tallon L.J."/>
            <person name="Sadzewicz L.K."/>
            <person name="Sengamalay N."/>
            <person name="Fraser C.M."/>
            <person name="Hine E."/>
            <person name="Shefchek K.A."/>
            <person name="Das S.P."/>
            <person name="Tettelin H."/>
        </authorList>
    </citation>
    <scope>NUCLEOTIDE SEQUENCE [LARGE SCALE GENOMIC DNA]</scope>
    <source>
        <strain evidence="2 3">1956</strain>
    </source>
</reference>
<gene>
    <name evidence="2" type="ORF">I550_5695</name>
</gene>
<evidence type="ECO:0000313" key="2">
    <source>
        <dbReference type="EMBL" id="EUA54055.1"/>
    </source>
</evidence>
<protein>
    <submittedName>
        <fullName evidence="2">Uncharacterized protein</fullName>
    </submittedName>
</protein>
<dbReference type="Proteomes" id="UP000020825">
    <property type="component" value="Unassembled WGS sequence"/>
</dbReference>
<sequence>MAASFVGTQTLQDTIDAAVQEFLARMHRVPGFSEAVHNAEENRRRRAGVPSIVKPNDQLPGTPDIS</sequence>
<accession>X8CFK6</accession>
<dbReference type="AlphaFoldDB" id="X8CFK6"/>
<evidence type="ECO:0000256" key="1">
    <source>
        <dbReference type="SAM" id="MobiDB-lite"/>
    </source>
</evidence>